<dbReference type="GO" id="GO:0022857">
    <property type="term" value="F:transmembrane transporter activity"/>
    <property type="evidence" value="ECO:0007669"/>
    <property type="project" value="InterPro"/>
</dbReference>
<keyword evidence="5 7" id="KW-0472">Membrane</keyword>
<evidence type="ECO:0000256" key="5">
    <source>
        <dbReference type="ARBA" id="ARBA00023136"/>
    </source>
</evidence>
<protein>
    <submittedName>
        <fullName evidence="8">Proton-dependent oligopeptide transporter POT family</fullName>
    </submittedName>
</protein>
<comment type="caution">
    <text evidence="8">The sequence shown here is derived from an EMBL/GenBank/DDBJ whole genome shotgun (WGS) entry which is preliminary data.</text>
</comment>
<dbReference type="Pfam" id="PF00854">
    <property type="entry name" value="PTR2"/>
    <property type="match status" value="2"/>
</dbReference>
<dbReference type="InterPro" id="IPR036259">
    <property type="entry name" value="MFS_trans_sf"/>
</dbReference>
<dbReference type="AlphaFoldDB" id="A0A9P5E0A4"/>
<dbReference type="InterPro" id="IPR000109">
    <property type="entry name" value="POT_fam"/>
</dbReference>
<evidence type="ECO:0000256" key="2">
    <source>
        <dbReference type="ARBA" id="ARBA00005982"/>
    </source>
</evidence>
<accession>A0A9P5E0A4</accession>
<evidence type="ECO:0000256" key="1">
    <source>
        <dbReference type="ARBA" id="ARBA00004141"/>
    </source>
</evidence>
<gene>
    <name evidence="8" type="ORF">FBEOM_2268</name>
</gene>
<dbReference type="SUPFAM" id="SSF103473">
    <property type="entry name" value="MFS general substrate transporter"/>
    <property type="match status" value="1"/>
</dbReference>
<dbReference type="PANTHER" id="PTHR11654">
    <property type="entry name" value="OLIGOPEPTIDE TRANSPORTER-RELATED"/>
    <property type="match status" value="1"/>
</dbReference>
<keyword evidence="4 7" id="KW-1133">Transmembrane helix</keyword>
<dbReference type="EMBL" id="PVQB02000081">
    <property type="protein sequence ID" value="KAF4343766.1"/>
    <property type="molecule type" value="Genomic_DNA"/>
</dbReference>
<evidence type="ECO:0000313" key="9">
    <source>
        <dbReference type="Proteomes" id="UP000730481"/>
    </source>
</evidence>
<feature type="transmembrane region" description="Helical" evidence="7">
    <location>
        <begin position="438"/>
        <end position="460"/>
    </location>
</feature>
<evidence type="ECO:0000256" key="3">
    <source>
        <dbReference type="ARBA" id="ARBA00022692"/>
    </source>
</evidence>
<keyword evidence="9" id="KW-1185">Reference proteome</keyword>
<dbReference type="Proteomes" id="UP000730481">
    <property type="component" value="Unassembled WGS sequence"/>
</dbReference>
<feature type="transmembrane region" description="Helical" evidence="7">
    <location>
        <begin position="80"/>
        <end position="98"/>
    </location>
</feature>
<dbReference type="GO" id="GO:0016020">
    <property type="term" value="C:membrane"/>
    <property type="evidence" value="ECO:0007669"/>
    <property type="project" value="UniProtKB-SubCell"/>
</dbReference>
<comment type="similarity">
    <text evidence="2">Belongs to the major facilitator superfamily. Proton-dependent oligopeptide transporter (POT/PTR) (TC 2.A.17) family.</text>
</comment>
<evidence type="ECO:0000313" key="8">
    <source>
        <dbReference type="EMBL" id="KAF4343766.1"/>
    </source>
</evidence>
<name>A0A9P5E0A4_9HYPO</name>
<feature type="transmembrane region" description="Helical" evidence="7">
    <location>
        <begin position="197"/>
        <end position="215"/>
    </location>
</feature>
<feature type="transmembrane region" description="Helical" evidence="7">
    <location>
        <begin position="466"/>
        <end position="488"/>
    </location>
</feature>
<evidence type="ECO:0000256" key="7">
    <source>
        <dbReference type="SAM" id="Phobius"/>
    </source>
</evidence>
<feature type="transmembrane region" description="Helical" evidence="7">
    <location>
        <begin position="406"/>
        <end position="426"/>
    </location>
</feature>
<feature type="region of interest" description="Disordered" evidence="6">
    <location>
        <begin position="499"/>
        <end position="535"/>
    </location>
</feature>
<reference evidence="8" key="2">
    <citation type="submission" date="2020-02" db="EMBL/GenBank/DDBJ databases">
        <title>Identification and distribution of gene clusters putatively required for synthesis of sphingolipid metabolism inhibitors in phylogenetically diverse species of the filamentous fungus Fusarium.</title>
        <authorList>
            <person name="Kim H.-S."/>
            <person name="Busman M."/>
            <person name="Brown D.W."/>
            <person name="Divon H."/>
            <person name="Uhlig S."/>
            <person name="Proctor R.H."/>
        </authorList>
    </citation>
    <scope>NUCLEOTIDE SEQUENCE</scope>
    <source>
        <strain evidence="8">NRRL 25174</strain>
    </source>
</reference>
<feature type="transmembrane region" description="Helical" evidence="7">
    <location>
        <begin position="110"/>
        <end position="132"/>
    </location>
</feature>
<dbReference type="OrthoDB" id="8904098at2759"/>
<keyword evidence="3 7" id="KW-0812">Transmembrane</keyword>
<sequence length="535" mass="59408">MSAQETEQQRRDATEEEVKELRHVVDSVPFIVWIALIANATERFTFYAVTTPWQNYIQNGADSVAVPGELGLGQATATNITSAFLFVCFLLPTIFAVISDTWLGRYKTLCLSFFLDFCGCLVLFITSLPAFHNKSTKVIGLGISMTMLGLGIDGVKATASPFIGDQYPEKTPQLIVTTKGERVVADRALTLQYIYNVSYWLTNIASLSLVASTYLEKLVGFWAAYLLPLCAVWTLVPLLLVFHKSFGKHKFRWEEATPLYQSETYGRQVQWDDKFVFEIKRGLQACKVMACFVPFHLCMNQITNNLVSQAGQMKLGGIPNDTIQALNSIACVLLGPVMQRFVYPIVRGRGFTFGPIARITWAFIMMSTAMAYAAGVQKLIYTKGPCYDQPLQCEKSPNDVSVWIQAPVYFLLGFAEILGFTTLAEYSYSEAPRNMRSLVQAMAQLSSGAGSALGMAFSPLSTDPQILYLYTGLSVTMIVTAPTFWAIFRVYDEKETYEETQPIEDGSGPNRETTNAGVCEAMNTAEKDRGEKISS</sequence>
<proteinExistence type="inferred from homology"/>
<comment type="subcellular location">
    <subcellularLocation>
        <location evidence="1">Membrane</location>
        <topology evidence="1">Multi-pass membrane protein</topology>
    </subcellularLocation>
</comment>
<evidence type="ECO:0000256" key="6">
    <source>
        <dbReference type="SAM" id="MobiDB-lite"/>
    </source>
</evidence>
<feature type="transmembrane region" description="Helical" evidence="7">
    <location>
        <begin position="356"/>
        <end position="375"/>
    </location>
</feature>
<dbReference type="Gene3D" id="1.20.1250.20">
    <property type="entry name" value="MFS general substrate transporter like domains"/>
    <property type="match status" value="1"/>
</dbReference>
<feature type="compositionally biased region" description="Basic and acidic residues" evidence="6">
    <location>
        <begin position="525"/>
        <end position="535"/>
    </location>
</feature>
<reference evidence="8" key="1">
    <citation type="journal article" date="2017" name="Mycologia">
        <title>Fusarium algeriense, sp. nov., a novel toxigenic crown rot pathogen of durum wheat from Algeria is nested in the Fusarium burgessii species complex.</title>
        <authorList>
            <person name="Laraba I."/>
            <person name="Keddad A."/>
            <person name="Boureghda H."/>
            <person name="Abdallah N."/>
            <person name="Vaughan M.M."/>
            <person name="Proctor R.H."/>
            <person name="Busman M."/>
            <person name="O'Donnell K."/>
        </authorList>
    </citation>
    <scope>NUCLEOTIDE SEQUENCE</scope>
    <source>
        <strain evidence="8">NRRL 25174</strain>
    </source>
</reference>
<feature type="transmembrane region" description="Helical" evidence="7">
    <location>
        <begin position="221"/>
        <end position="242"/>
    </location>
</feature>
<organism evidence="8 9">
    <name type="scientific">Fusarium beomiforme</name>
    <dbReference type="NCBI Taxonomy" id="44412"/>
    <lineage>
        <taxon>Eukaryota</taxon>
        <taxon>Fungi</taxon>
        <taxon>Dikarya</taxon>
        <taxon>Ascomycota</taxon>
        <taxon>Pezizomycotina</taxon>
        <taxon>Sordariomycetes</taxon>
        <taxon>Hypocreomycetidae</taxon>
        <taxon>Hypocreales</taxon>
        <taxon>Nectriaceae</taxon>
        <taxon>Fusarium</taxon>
        <taxon>Fusarium burgessii species complex</taxon>
    </lineage>
</organism>
<evidence type="ECO:0000256" key="4">
    <source>
        <dbReference type="ARBA" id="ARBA00022989"/>
    </source>
</evidence>